<organism evidence="3 4">
    <name type="scientific">Diplogelasinospora grovesii</name>
    <dbReference type="NCBI Taxonomy" id="303347"/>
    <lineage>
        <taxon>Eukaryota</taxon>
        <taxon>Fungi</taxon>
        <taxon>Dikarya</taxon>
        <taxon>Ascomycota</taxon>
        <taxon>Pezizomycotina</taxon>
        <taxon>Sordariomycetes</taxon>
        <taxon>Sordariomycetidae</taxon>
        <taxon>Sordariales</taxon>
        <taxon>Diplogelasinosporaceae</taxon>
        <taxon>Diplogelasinospora</taxon>
    </lineage>
</organism>
<dbReference type="InterPro" id="IPR021905">
    <property type="entry name" value="DUF3517"/>
</dbReference>
<dbReference type="CDD" id="cd02659">
    <property type="entry name" value="peptidase_C19C"/>
    <property type="match status" value="1"/>
</dbReference>
<dbReference type="InterPro" id="IPR050164">
    <property type="entry name" value="Peptidase_C19"/>
</dbReference>
<feature type="compositionally biased region" description="Polar residues" evidence="1">
    <location>
        <begin position="102"/>
        <end position="113"/>
    </location>
</feature>
<protein>
    <submittedName>
        <fullName evidence="3">Ubiquitin carboxyl-terminal hydrolase 34</fullName>
    </submittedName>
</protein>
<dbReference type="Gene3D" id="3.90.70.10">
    <property type="entry name" value="Cysteine proteinases"/>
    <property type="match status" value="1"/>
</dbReference>
<feature type="region of interest" description="Disordered" evidence="1">
    <location>
        <begin position="1"/>
        <end position="133"/>
    </location>
</feature>
<dbReference type="GO" id="GO:0016579">
    <property type="term" value="P:protein deubiquitination"/>
    <property type="evidence" value="ECO:0007669"/>
    <property type="project" value="InterPro"/>
</dbReference>
<sequence length="2544" mass="289416">MAQASRTDESRERAVSSEPCSTRPNPFDDSDISSRKRRRTSMGGTSRSRSAETVNSDRDSATIGDSGLESSRDESAMKIDTDPANPTTPEQQPVELHPPSGPRSSRVTINVRTPSRPLEVIPSSPPSPKTDDVKISVEESEIDMAREDTVVETPASSPSDASSPTIELVMVQPDDDADLDGGQPAITILDEPRSILADPSAAFPFHDQTETYPETIARLTQYLVTHETVAHGIAEWIDNYLAFAKSSPYLDVVESYQEHRELWHSLPEMVMFMTNRKMPYPRPRVIRQAIFNFFRAFAKLTAFFVEFDVKALRQRSTTELSRLPDLVSPFYVLALGSLTRREEVTFHTAQVNNVEEEWSYAMEMILILDEFQGFHTNHSGTLAYIKQLAQTEAELVSRFPKLTDYLGHICVLVNNMMHQCYRKAQGGHQHVADQAKANISRGYALFKAMSAALSAITEKHINHLSYDGASSLILALTDIYQICLATDRVVPLDVIKEHRQKHKPVPPQQLPEAMAYHWRFTEFRKLIMSSQMQLRVMAVTVMCNDLVAFYRKYSDAADEPSPLFLEYMAEFLLDTGLVAYILGPTCHPEITIESSNIVGFLVVSRTYEKAHTDALWQTVTSTQDPRVSDALIRMTTRTTNLHTHEQLVYFCEKLNTIPIEAFSSTMRDFCDQVYRHMLTKFGFEKPMPESAPYELAIRLIRQSSTYGSQSAIAYPDIQQFAIQKFRDLLGSPMTTETRRNIYADCLSDIAQKSPTVLGSLWVLFLMIRPAAGRELRTLNSDHNLTELLVDELEAAIPKARSAGFPAIISGPHNTPRKELIAFLLNHDPSTITKDLGSKLWHLLVGGGAACREDRDVAWQLLNNSLKRASGNTAFISTCFSEYLPTLSPDCFCPGALDFVREGVLPQVNNDTSIFLDDEDTANRAGIEQLWRMVLNAPEGTIERQAIQTLVNDVYVNSRSILSYPHYRALKVHLALVDRCLKQLSSAAAKLKGSSNGTKNGEDECMDIVATEMQVHEQELLFIRSLFVLSEFHRLHQAQAHFSAPDLRSLILDSPKGIEGDSAELKYQSFDGDKQTDVKPLSIGKRNTAASLLASLRDATGFSNYRVYYRGRQLVPLESELSRPLEELQIQNGILLVKREAEVENLPTRIRPGASQLEMEILGHFEELWDYLTMHEKLAQEMYSFLVRLPADENMLGAIDNPNTPNRDIFPVGQPFKSLYAIHTLREYLRLKRRMSAVARPENQADASNDNISAALLRAMSLVVSAILDQDVIAQCPSQELQIGLSSSLVDCFVCLLKDPLLPASAVEFLDTPLLDRLLSIISSMQLANTPNSTTKNLNLCLQSIFEPCLISSVFMSAFCGHDRIPALLEDLLLNDERLEVRQQTAVLILEKCGISQTKPDEYAERFRAFFWPLVSGLVRPAIAKTNCAAELLDLCFTMFKMLRVAKSDILDIQKLLVDWGRLFLGYTTLEDVTQPDLVDHAAYSLIQLIHSILCWDEYPAPRELLHFKDMARKIFWRHLFPRIAKDGKAAATRPILHSQSRVMLIEIIFSLIGEDRKQLMWLIEDLNELVPVYPDEDVDFYSYDLPQQFERAKAIRASCGYVGLKNLSNTCYLNSLFTQLFMNPDFRQFMLRARVQDRDYSQNLLWQTQKLFAFMQGSMRRFMNPEECVACIKTYEDMGIDIHNQMDVDEFYNLLFDRWEGQLLTAEEKRQFRSFYGGQLVQQVASKECEHVSERLEPFSAIQCDIKGKSSLEESLQAYVDGEIMEGGSDNKYKCSTCDRHVDAVKRACLKDIPDNLIFHLKRFDFNLRTLQRSKINDYFTFPSKVDMRPYTIEHLSNPTEDQPEDVFELVGILVHSGTAESGHYYSYVRERPSNSNSEVWVEFNDDIVSQWDPAQMENSCFGGPDYRSHFENNGVLYDKTYSAYMLFYQRSSSLARKQEVLRQSAQPSPMRVGVPQELEEFIQDENTQILRRHCLYDPCQIQFVQMALYHARLINQGECSSNHAMENVAITMALSHLDQVASRAKDIPNFADLAKRLNMMSQDCVKCSLAVFEYFRRYLEPMRLLIQRNPDSEVRQTTANLIIRALEVIKAQLPLQYGLPPTPMSDDVDEIDFGLQPSVLLGMMRIFKTLWDGFHINLRSWHEVFDFMLAFVRMGRHEMAAFLETNYFKQLIMIIWADLNHELPAAFIRMLQTVSRRTPSRPPSYESIIDLLDVLIGSCQFVYTDRGDDTGIDSPKQRGEHPEDLDRPFVYTRLEARHLQTDYTRGGANMFMDKLIAIDQNPNATYSILASLMRQSRTMEDKLYNTLRTAISGQITQHHVTPYLRVASHVFCRWASRANMIDNFIGYICEQCMCLQGTEGRAFLDFQRAVFDGPRENSGESLDDIINAGYDNLPEWAPGLLGYYDAAVTSDVELFLKEKLFKYGPLPDLEDSEQGKKRADKMVETARELGIKCLRFLQDNYVARRVDVSTRLVAALERTIKECSKYFNLKEPGEDEFAREFLRLSQSKFDLSNDVPLRRLTVEELEEDGSGTLNSDSCSIASS</sequence>
<keyword evidence="3" id="KW-0378">Hydrolase</keyword>
<feature type="compositionally biased region" description="Basic and acidic residues" evidence="1">
    <location>
        <begin position="1"/>
        <end position="15"/>
    </location>
</feature>
<dbReference type="Pfam" id="PF00443">
    <property type="entry name" value="UCH"/>
    <property type="match status" value="1"/>
</dbReference>
<gene>
    <name evidence="3" type="ORF">QBC46DRAFT_416596</name>
</gene>
<dbReference type="InterPro" id="IPR001394">
    <property type="entry name" value="Peptidase_C19_UCH"/>
</dbReference>
<dbReference type="PROSITE" id="PS00973">
    <property type="entry name" value="USP_2"/>
    <property type="match status" value="1"/>
</dbReference>
<dbReference type="InterPro" id="IPR028889">
    <property type="entry name" value="USP"/>
</dbReference>
<dbReference type="Pfam" id="PF12030">
    <property type="entry name" value="DUF3517"/>
    <property type="match status" value="1"/>
</dbReference>
<keyword evidence="4" id="KW-1185">Reference proteome</keyword>
<dbReference type="InterPro" id="IPR038765">
    <property type="entry name" value="Papain-like_cys_pep_sf"/>
</dbReference>
<dbReference type="GO" id="GO:0005634">
    <property type="term" value="C:nucleus"/>
    <property type="evidence" value="ECO:0007669"/>
    <property type="project" value="TreeGrafter"/>
</dbReference>
<dbReference type="PROSITE" id="PS50235">
    <property type="entry name" value="USP_3"/>
    <property type="match status" value="1"/>
</dbReference>
<feature type="non-terminal residue" evidence="3">
    <location>
        <position position="2544"/>
    </location>
</feature>
<dbReference type="PANTHER" id="PTHR24006:SF827">
    <property type="entry name" value="UBIQUITIN CARBOXYL-TERMINAL HYDROLASE 34"/>
    <property type="match status" value="1"/>
</dbReference>
<evidence type="ECO:0000256" key="1">
    <source>
        <dbReference type="SAM" id="MobiDB-lite"/>
    </source>
</evidence>
<evidence type="ECO:0000259" key="2">
    <source>
        <dbReference type="PROSITE" id="PS50235"/>
    </source>
</evidence>
<dbReference type="SUPFAM" id="SSF54001">
    <property type="entry name" value="Cysteine proteinases"/>
    <property type="match status" value="1"/>
</dbReference>
<feature type="domain" description="USP" evidence="2">
    <location>
        <begin position="1602"/>
        <end position="1932"/>
    </location>
</feature>
<comment type="caution">
    <text evidence="3">The sequence shown here is derived from an EMBL/GenBank/DDBJ whole genome shotgun (WGS) entry which is preliminary data.</text>
</comment>
<evidence type="ECO:0000313" key="3">
    <source>
        <dbReference type="EMBL" id="KAK3937263.1"/>
    </source>
</evidence>
<reference evidence="4" key="1">
    <citation type="journal article" date="2023" name="Mol. Phylogenet. Evol.">
        <title>Genome-scale phylogeny and comparative genomics of the fungal order Sordariales.</title>
        <authorList>
            <person name="Hensen N."/>
            <person name="Bonometti L."/>
            <person name="Westerberg I."/>
            <person name="Brannstrom I.O."/>
            <person name="Guillou S."/>
            <person name="Cros-Aarteil S."/>
            <person name="Calhoun S."/>
            <person name="Haridas S."/>
            <person name="Kuo A."/>
            <person name="Mondo S."/>
            <person name="Pangilinan J."/>
            <person name="Riley R."/>
            <person name="LaButti K."/>
            <person name="Andreopoulos B."/>
            <person name="Lipzen A."/>
            <person name="Chen C."/>
            <person name="Yan M."/>
            <person name="Daum C."/>
            <person name="Ng V."/>
            <person name="Clum A."/>
            <person name="Steindorff A."/>
            <person name="Ohm R.A."/>
            <person name="Martin F."/>
            <person name="Silar P."/>
            <person name="Natvig D.O."/>
            <person name="Lalanne C."/>
            <person name="Gautier V."/>
            <person name="Ament-Velasquez S.L."/>
            <person name="Kruys A."/>
            <person name="Hutchinson M.I."/>
            <person name="Powell A.J."/>
            <person name="Barry K."/>
            <person name="Miller A.N."/>
            <person name="Grigoriev I.V."/>
            <person name="Debuchy R."/>
            <person name="Gladieux P."/>
            <person name="Hiltunen Thoren M."/>
            <person name="Johannesson H."/>
        </authorList>
    </citation>
    <scope>NUCLEOTIDE SEQUENCE [LARGE SCALE GENOMIC DNA]</scope>
    <source>
        <strain evidence="4">CBS 340.73</strain>
    </source>
</reference>
<dbReference type="PANTHER" id="PTHR24006">
    <property type="entry name" value="UBIQUITIN CARBOXYL-TERMINAL HYDROLASE"/>
    <property type="match status" value="1"/>
</dbReference>
<accession>A0AAN6S265</accession>
<dbReference type="Proteomes" id="UP001303473">
    <property type="component" value="Unassembled WGS sequence"/>
</dbReference>
<evidence type="ECO:0000313" key="4">
    <source>
        <dbReference type="Proteomes" id="UP001303473"/>
    </source>
</evidence>
<name>A0AAN6S265_9PEZI</name>
<dbReference type="InterPro" id="IPR018200">
    <property type="entry name" value="USP_CS"/>
</dbReference>
<dbReference type="FunFam" id="3.90.70.10:FF:000136">
    <property type="entry name" value="Ubiquitin C-terminal hydrolase, putative"/>
    <property type="match status" value="1"/>
</dbReference>
<dbReference type="EMBL" id="MU853859">
    <property type="protein sequence ID" value="KAK3937263.1"/>
    <property type="molecule type" value="Genomic_DNA"/>
</dbReference>
<proteinExistence type="predicted"/>
<dbReference type="GO" id="GO:0004843">
    <property type="term" value="F:cysteine-type deubiquitinase activity"/>
    <property type="evidence" value="ECO:0007669"/>
    <property type="project" value="InterPro"/>
</dbReference>
<feature type="compositionally biased region" description="Basic and acidic residues" evidence="1">
    <location>
        <begin position="70"/>
        <end position="81"/>
    </location>
</feature>
<dbReference type="GO" id="GO:0005829">
    <property type="term" value="C:cytosol"/>
    <property type="evidence" value="ECO:0007669"/>
    <property type="project" value="TreeGrafter"/>
</dbReference>